<protein>
    <submittedName>
        <fullName evidence="1">Uncharacterized protein</fullName>
    </submittedName>
</protein>
<dbReference type="AlphaFoldDB" id="A0A1L3ZBD8"/>
<dbReference type="Proteomes" id="UP000183050">
    <property type="component" value="Chromosome"/>
</dbReference>
<name>A0A1L3ZBD8_RHILE</name>
<dbReference type="EMBL" id="CP018228">
    <property type="protein sequence ID" value="API52870.1"/>
    <property type="molecule type" value="Genomic_DNA"/>
</dbReference>
<gene>
    <name evidence="1" type="ORF">BMW22_15705</name>
</gene>
<reference evidence="1 2" key="1">
    <citation type="submission" date="2016-11" db="EMBL/GenBank/DDBJ databases">
        <title>Rhizobium leguminosarum bv. viciae strain Vaf12 isolated from Vavilovia formosa root nodules from Russia, Dagestan.</title>
        <authorList>
            <person name="Kimeklis A."/>
        </authorList>
    </citation>
    <scope>NUCLEOTIDE SEQUENCE [LARGE SCALE GENOMIC DNA]</scope>
    <source>
        <strain evidence="1 2">Vaf-108</strain>
    </source>
</reference>
<sequence>MCGETTGGRPNAAASVAALMRRDLNVDVSEAQVRLFVLARWDRIKLLAHAIHDLEAAESK</sequence>
<proteinExistence type="predicted"/>
<evidence type="ECO:0000313" key="1">
    <source>
        <dbReference type="EMBL" id="API52870.1"/>
    </source>
</evidence>
<evidence type="ECO:0000313" key="2">
    <source>
        <dbReference type="Proteomes" id="UP000183050"/>
    </source>
</evidence>
<organism evidence="1 2">
    <name type="scientific">Rhizobium leguminosarum</name>
    <dbReference type="NCBI Taxonomy" id="384"/>
    <lineage>
        <taxon>Bacteria</taxon>
        <taxon>Pseudomonadati</taxon>
        <taxon>Pseudomonadota</taxon>
        <taxon>Alphaproteobacteria</taxon>
        <taxon>Hyphomicrobiales</taxon>
        <taxon>Rhizobiaceae</taxon>
        <taxon>Rhizobium/Agrobacterium group</taxon>
        <taxon>Rhizobium</taxon>
    </lineage>
</organism>
<accession>A0A1L3ZBD8</accession>
<dbReference type="RefSeq" id="WP_072639315.1">
    <property type="nucleotide sequence ID" value="NZ_CP018228.1"/>
</dbReference>